<protein>
    <submittedName>
        <fullName evidence="1">Uncharacterized protein</fullName>
    </submittedName>
</protein>
<keyword evidence="2" id="KW-1185">Reference proteome</keyword>
<comment type="caution">
    <text evidence="1">The sequence shown here is derived from an EMBL/GenBank/DDBJ whole genome shotgun (WGS) entry which is preliminary data.</text>
</comment>
<dbReference type="Proteomes" id="UP001342631">
    <property type="component" value="Unassembled WGS sequence"/>
</dbReference>
<name>A0ABQ6QQ66_9BACT</name>
<reference evidence="1 2" key="1">
    <citation type="journal article" date="2024" name="Arch. Microbiol.">
        <title>Corallococcus caeni sp. nov., a novel myxobacterium isolated from activated sludge.</title>
        <authorList>
            <person name="Tomita S."/>
            <person name="Nakai R."/>
            <person name="Kuroda K."/>
            <person name="Kurashita H."/>
            <person name="Hatamoto M."/>
            <person name="Yamaguchi T."/>
            <person name="Narihiro T."/>
        </authorList>
    </citation>
    <scope>NUCLEOTIDE SEQUENCE [LARGE SCALE GENOMIC DNA]</scope>
    <source>
        <strain evidence="1 2">NO1</strain>
    </source>
</reference>
<sequence>MDSLIHVFAVVAAFAMVHERVLELIRASLKLFEKWAGTRKVIDALTIGSFNWVSGVILALVTHADLLNLVGLSTDAFFDKYMKATWESYFTGAEREPLIPHLLGCTLMGFSTTVGAKFWHDAVNGLMDLRKYLNSVGADARKLTAAELKQALDTAADAVGRSRATDPAQALADVAGALKHAANSATEARSGR</sequence>
<dbReference type="RefSeq" id="WP_338276949.1">
    <property type="nucleotide sequence ID" value="NZ_BTTX01000002.1"/>
</dbReference>
<organism evidence="1 2">
    <name type="scientific">Corallococcus caeni</name>
    <dbReference type="NCBI Taxonomy" id="3082388"/>
    <lineage>
        <taxon>Bacteria</taxon>
        <taxon>Pseudomonadati</taxon>
        <taxon>Myxococcota</taxon>
        <taxon>Myxococcia</taxon>
        <taxon>Myxococcales</taxon>
        <taxon>Cystobacterineae</taxon>
        <taxon>Myxococcaceae</taxon>
        <taxon>Corallococcus</taxon>
    </lineage>
</organism>
<dbReference type="EMBL" id="BTTX01000002">
    <property type="protein sequence ID" value="GMU06159.1"/>
    <property type="molecule type" value="Genomic_DNA"/>
</dbReference>
<evidence type="ECO:0000313" key="2">
    <source>
        <dbReference type="Proteomes" id="UP001342631"/>
    </source>
</evidence>
<accession>A0ABQ6QQ66</accession>
<evidence type="ECO:0000313" key="1">
    <source>
        <dbReference type="EMBL" id="GMU06159.1"/>
    </source>
</evidence>
<gene>
    <name evidence="1" type="ORF">ASNO1_24120</name>
</gene>
<proteinExistence type="predicted"/>